<keyword evidence="2 5" id="KW-0812">Transmembrane</keyword>
<evidence type="ECO:0000259" key="6">
    <source>
        <dbReference type="PROSITE" id="PS50042"/>
    </source>
</evidence>
<dbReference type="AlphaFoldDB" id="A0A1W2A5M5"/>
<dbReference type="PROSITE" id="PS50042">
    <property type="entry name" value="CNMP_BINDING_3"/>
    <property type="match status" value="1"/>
</dbReference>
<name>A0A1W2A5M5_9RHOB</name>
<evidence type="ECO:0000256" key="4">
    <source>
        <dbReference type="ARBA" id="ARBA00023136"/>
    </source>
</evidence>
<feature type="domain" description="Cyclic nucleotide-binding" evidence="6">
    <location>
        <begin position="16"/>
        <end position="130"/>
    </location>
</feature>
<feature type="transmembrane region" description="Helical" evidence="5">
    <location>
        <begin position="588"/>
        <end position="610"/>
    </location>
</feature>
<dbReference type="EMBL" id="FWYD01000002">
    <property type="protein sequence ID" value="SMC55772.1"/>
    <property type="molecule type" value="Genomic_DNA"/>
</dbReference>
<dbReference type="STRING" id="1387277.SAMN06295998_102419"/>
<dbReference type="Proteomes" id="UP000192330">
    <property type="component" value="Unassembled WGS sequence"/>
</dbReference>
<reference evidence="7 8" key="1">
    <citation type="submission" date="2017-04" db="EMBL/GenBank/DDBJ databases">
        <authorList>
            <person name="Afonso C.L."/>
            <person name="Miller P.J."/>
            <person name="Scott M.A."/>
            <person name="Spackman E."/>
            <person name="Goraichik I."/>
            <person name="Dimitrov K.M."/>
            <person name="Suarez D.L."/>
            <person name="Swayne D.E."/>
        </authorList>
    </citation>
    <scope>NUCLEOTIDE SEQUENCE [LARGE SCALE GENOMIC DNA]</scope>
    <source>
        <strain evidence="7 8">CGMCC 1.12644</strain>
    </source>
</reference>
<comment type="subcellular location">
    <subcellularLocation>
        <location evidence="1">Membrane</location>
        <topology evidence="1">Multi-pass membrane protein</topology>
    </subcellularLocation>
</comment>
<keyword evidence="3 5" id="KW-1133">Transmembrane helix</keyword>
<organism evidence="7 8">
    <name type="scientific">Primorskyibacter flagellatus</name>
    <dbReference type="NCBI Taxonomy" id="1387277"/>
    <lineage>
        <taxon>Bacteria</taxon>
        <taxon>Pseudomonadati</taxon>
        <taxon>Pseudomonadota</taxon>
        <taxon>Alphaproteobacteria</taxon>
        <taxon>Rhodobacterales</taxon>
        <taxon>Roseobacteraceae</taxon>
        <taxon>Primorskyibacter</taxon>
    </lineage>
</organism>
<evidence type="ECO:0000256" key="1">
    <source>
        <dbReference type="ARBA" id="ARBA00004141"/>
    </source>
</evidence>
<evidence type="ECO:0000313" key="7">
    <source>
        <dbReference type="EMBL" id="SMC55772.1"/>
    </source>
</evidence>
<protein>
    <submittedName>
        <fullName evidence="7">Divalent anion:Na+ symporter, DASS family</fullName>
    </submittedName>
</protein>
<dbReference type="OrthoDB" id="8740737at2"/>
<evidence type="ECO:0000256" key="3">
    <source>
        <dbReference type="ARBA" id="ARBA00022989"/>
    </source>
</evidence>
<feature type="transmembrane region" description="Helical" evidence="5">
    <location>
        <begin position="232"/>
        <end position="253"/>
    </location>
</feature>
<feature type="transmembrane region" description="Helical" evidence="5">
    <location>
        <begin position="544"/>
        <end position="568"/>
    </location>
</feature>
<accession>A0A1W2A5M5</accession>
<dbReference type="Gene3D" id="2.60.120.10">
    <property type="entry name" value="Jelly Rolls"/>
    <property type="match status" value="1"/>
</dbReference>
<keyword evidence="4 5" id="KW-0472">Membrane</keyword>
<feature type="transmembrane region" description="Helical" evidence="5">
    <location>
        <begin position="409"/>
        <end position="428"/>
    </location>
</feature>
<dbReference type="SUPFAM" id="SSF51206">
    <property type="entry name" value="cAMP-binding domain-like"/>
    <property type="match status" value="1"/>
</dbReference>
<dbReference type="InterPro" id="IPR018490">
    <property type="entry name" value="cNMP-bd_dom_sf"/>
</dbReference>
<feature type="transmembrane region" description="Helical" evidence="5">
    <location>
        <begin position="273"/>
        <end position="294"/>
    </location>
</feature>
<dbReference type="InterPro" id="IPR014710">
    <property type="entry name" value="RmlC-like_jellyroll"/>
</dbReference>
<keyword evidence="8" id="KW-1185">Reference proteome</keyword>
<feature type="transmembrane region" description="Helical" evidence="5">
    <location>
        <begin position="357"/>
        <end position="383"/>
    </location>
</feature>
<feature type="transmembrane region" description="Helical" evidence="5">
    <location>
        <begin position="464"/>
        <end position="483"/>
    </location>
</feature>
<dbReference type="SMART" id="SM00100">
    <property type="entry name" value="cNMP"/>
    <property type="match status" value="1"/>
</dbReference>
<dbReference type="GO" id="GO:0022857">
    <property type="term" value="F:transmembrane transporter activity"/>
    <property type="evidence" value="ECO:0007669"/>
    <property type="project" value="InterPro"/>
</dbReference>
<dbReference type="Pfam" id="PF00939">
    <property type="entry name" value="Na_sulph_symp"/>
    <property type="match status" value="1"/>
</dbReference>
<dbReference type="CDD" id="cd00038">
    <property type="entry name" value="CAP_ED"/>
    <property type="match status" value="1"/>
</dbReference>
<proteinExistence type="predicted"/>
<feature type="transmembrane region" description="Helical" evidence="5">
    <location>
        <begin position="434"/>
        <end position="452"/>
    </location>
</feature>
<evidence type="ECO:0000256" key="2">
    <source>
        <dbReference type="ARBA" id="ARBA00022692"/>
    </source>
</evidence>
<feature type="transmembrane region" description="Helical" evidence="5">
    <location>
        <begin position="503"/>
        <end position="532"/>
    </location>
</feature>
<evidence type="ECO:0000313" key="8">
    <source>
        <dbReference type="Proteomes" id="UP000192330"/>
    </source>
</evidence>
<feature type="transmembrane region" description="Helical" evidence="5">
    <location>
        <begin position="150"/>
        <end position="171"/>
    </location>
</feature>
<dbReference type="InterPro" id="IPR000595">
    <property type="entry name" value="cNMP-bd_dom"/>
</dbReference>
<dbReference type="GO" id="GO:0016020">
    <property type="term" value="C:membrane"/>
    <property type="evidence" value="ECO:0007669"/>
    <property type="project" value="UniProtKB-SubCell"/>
</dbReference>
<dbReference type="InterPro" id="IPR001898">
    <property type="entry name" value="SLC13A/DASS"/>
</dbReference>
<feature type="transmembrane region" description="Helical" evidence="5">
    <location>
        <begin position="203"/>
        <end position="220"/>
    </location>
</feature>
<evidence type="ECO:0000256" key="5">
    <source>
        <dbReference type="SAM" id="Phobius"/>
    </source>
</evidence>
<dbReference type="RefSeq" id="WP_084350885.1">
    <property type="nucleotide sequence ID" value="NZ_FWYD01000002.1"/>
</dbReference>
<dbReference type="Pfam" id="PF00027">
    <property type="entry name" value="cNMP_binding"/>
    <property type="match status" value="1"/>
</dbReference>
<gene>
    <name evidence="7" type="ORF">SAMN06295998_102419</name>
</gene>
<sequence length="616" mass="66632">MATNALSADKLLSDPILGQLSAIQLSKLLPHIETRVISAGAYLYQTGDAARTVYLIQRGTIRLECASGRFVTRNEGYAGEEALLGIDTHTDAAIAVEDSNVLAIPAVALAGIAEISRSLRELFFKSYASRYDDPGNAATSQIPATLTGDATLLAIAGWLQAIVWPVAVYYIGPAIGLSDAATDFLAIISVTVCMWLFGLVPEYVPPLFAALAVILLDVAPPEQALSGFRSESFFICLSIFGIGALMVASGVTYRFSLWVLSRVPSTSLGYSLSLFGLGTLLSPIIPSVVGRITIISPFLVDLVEISKAGRKDVFANRLIFSLTAGVSIFVPLFLTASVPNLVVYGLLDPQTQFAFDWLSWFNAASVFGLLVLVSYFAVSVVLFRGARQFSIPRQTILEQRRILGPIARLEWIAILAVSAMTLGILTEALHGIDVPWVALAIFVTLMLFGSLQREALRNQIDWPVLVYIGAIVGWVPIAASTGLDTFIVSHLGWLGAYMRSDFPLFILMLSAMILLVRLALPTGVTVVLFATALFPLAIAQGTSLWLIGFVILAVADTFIFPYQSSYFLKLRNDLAARGMAEVCDESRIITANIVMLALRIGAIYGSLVYWQKLDLI</sequence>
<feature type="transmembrane region" description="Helical" evidence="5">
    <location>
        <begin position="314"/>
        <end position="337"/>
    </location>
</feature>